<protein>
    <submittedName>
        <fullName evidence="1">Uncharacterized protein</fullName>
    </submittedName>
</protein>
<sequence>MGDRELEVVVISPQMLRLFSSPVAYRLMRAFEKPSYVSRVAAETGSSKQLVGMHVKRLARAGLLKETGTVDFRGGHAKLYRSSAPAIATIFSRKAGRSRTKHVAMPEKLSKFLHPLVEKGSLNGLVVVGSPHPHGPFRAVATDGHYGFQLGLFLGRYVDEITDFAVRLDVDVKSEKLYTENLMLLGGPGTNIITSLVNKDLPINFMESNYWAGIVATKQTYTSEFAGIVAKTVNPFDSGKTVIVLAGLRAAGTKACVIALTRFWEKLLSNYDGQKTWAAVVEGLDLDGDGKIDSVEILEVS</sequence>
<dbReference type="SUPFAM" id="SSF46785">
    <property type="entry name" value="Winged helix' DNA-binding domain"/>
    <property type="match status" value="1"/>
</dbReference>
<accession>A0A7C5Y8W1</accession>
<dbReference type="CDD" id="cd00090">
    <property type="entry name" value="HTH_ARSR"/>
    <property type="match status" value="1"/>
</dbReference>
<proteinExistence type="predicted"/>
<dbReference type="PROSITE" id="PS00018">
    <property type="entry name" value="EF_HAND_1"/>
    <property type="match status" value="1"/>
</dbReference>
<dbReference type="InterPro" id="IPR018247">
    <property type="entry name" value="EF_Hand_1_Ca_BS"/>
</dbReference>
<dbReference type="EMBL" id="DRXS01000078">
    <property type="protein sequence ID" value="HHR40478.1"/>
    <property type="molecule type" value="Genomic_DNA"/>
</dbReference>
<evidence type="ECO:0000313" key="1">
    <source>
        <dbReference type="EMBL" id="HHR40478.1"/>
    </source>
</evidence>
<dbReference type="InterPro" id="IPR011991">
    <property type="entry name" value="ArsR-like_HTH"/>
</dbReference>
<dbReference type="AlphaFoldDB" id="A0A7C5Y8W1"/>
<gene>
    <name evidence="1" type="ORF">ENM42_01475</name>
</gene>
<organism evidence="1">
    <name type="scientific">Caldiarchaeum subterraneum</name>
    <dbReference type="NCBI Taxonomy" id="311458"/>
    <lineage>
        <taxon>Archaea</taxon>
        <taxon>Nitrososphaerota</taxon>
        <taxon>Candidatus Caldarchaeales</taxon>
        <taxon>Candidatus Caldarchaeaceae</taxon>
        <taxon>Candidatus Caldarchaeum</taxon>
    </lineage>
</organism>
<reference evidence="1" key="1">
    <citation type="journal article" date="2020" name="mSystems">
        <title>Genome- and Community-Level Interaction Insights into Carbon Utilization and Element Cycling Functions of Hydrothermarchaeota in Hydrothermal Sediment.</title>
        <authorList>
            <person name="Zhou Z."/>
            <person name="Liu Y."/>
            <person name="Xu W."/>
            <person name="Pan J."/>
            <person name="Luo Z.H."/>
            <person name="Li M."/>
        </authorList>
    </citation>
    <scope>NUCLEOTIDE SEQUENCE [LARGE SCALE GENOMIC DNA]</scope>
    <source>
        <strain evidence="1">SpSt-1084</strain>
    </source>
</reference>
<dbReference type="InterPro" id="IPR036388">
    <property type="entry name" value="WH-like_DNA-bd_sf"/>
</dbReference>
<dbReference type="InterPro" id="IPR036390">
    <property type="entry name" value="WH_DNA-bd_sf"/>
</dbReference>
<name>A0A7C5Y8W1_CALS0</name>
<dbReference type="Gene3D" id="1.10.10.10">
    <property type="entry name" value="Winged helix-like DNA-binding domain superfamily/Winged helix DNA-binding domain"/>
    <property type="match status" value="1"/>
</dbReference>
<comment type="caution">
    <text evidence="1">The sequence shown here is derived from an EMBL/GenBank/DDBJ whole genome shotgun (WGS) entry which is preliminary data.</text>
</comment>